<evidence type="ECO:0000259" key="1">
    <source>
        <dbReference type="Pfam" id="PF13456"/>
    </source>
</evidence>
<dbReference type="InterPro" id="IPR044730">
    <property type="entry name" value="RNase_H-like_dom_plant"/>
</dbReference>
<dbReference type="PANTHER" id="PTHR47723:SF19">
    <property type="entry name" value="POLYNUCLEOTIDYL TRANSFERASE, RIBONUCLEASE H-LIKE SUPERFAMILY PROTEIN"/>
    <property type="match status" value="1"/>
</dbReference>
<sequence length="168" mass="18850">MSLTVEFHLLDRESNKARIRYTKLVSWSPSSNNWLKLNTDGSNIDNLSLSAVGGLIRNRDGVRQAGFSLNLGYGNIMLAELNAIRHGLSLAWNMGYRLLHIESDSKEAVSSIHYADVGTHPMGSLILDYRFLMSREWSCTLTHCYRKTNFSADHLAKLGQTLSIGLHI</sequence>
<dbReference type="PANTHER" id="PTHR47723">
    <property type="entry name" value="OS05G0353850 PROTEIN"/>
    <property type="match status" value="1"/>
</dbReference>
<dbReference type="InterPro" id="IPR002156">
    <property type="entry name" value="RNaseH_domain"/>
</dbReference>
<dbReference type="InterPro" id="IPR036397">
    <property type="entry name" value="RNaseH_sf"/>
</dbReference>
<dbReference type="GO" id="GO:0003676">
    <property type="term" value="F:nucleic acid binding"/>
    <property type="evidence" value="ECO:0007669"/>
    <property type="project" value="InterPro"/>
</dbReference>
<keyword evidence="3" id="KW-1185">Reference proteome</keyword>
<proteinExistence type="predicted"/>
<gene>
    <name evidence="2" type="ORF">O6P43_026573</name>
</gene>
<dbReference type="CDD" id="cd06222">
    <property type="entry name" value="RNase_H_like"/>
    <property type="match status" value="1"/>
</dbReference>
<organism evidence="2 3">
    <name type="scientific">Quillaja saponaria</name>
    <name type="common">Soap bark tree</name>
    <dbReference type="NCBI Taxonomy" id="32244"/>
    <lineage>
        <taxon>Eukaryota</taxon>
        <taxon>Viridiplantae</taxon>
        <taxon>Streptophyta</taxon>
        <taxon>Embryophyta</taxon>
        <taxon>Tracheophyta</taxon>
        <taxon>Spermatophyta</taxon>
        <taxon>Magnoliopsida</taxon>
        <taxon>eudicotyledons</taxon>
        <taxon>Gunneridae</taxon>
        <taxon>Pentapetalae</taxon>
        <taxon>rosids</taxon>
        <taxon>fabids</taxon>
        <taxon>Fabales</taxon>
        <taxon>Quillajaceae</taxon>
        <taxon>Quillaja</taxon>
    </lineage>
</organism>
<accession>A0AAD7L3U1</accession>
<name>A0AAD7L3U1_QUISA</name>
<dbReference type="GO" id="GO:0004523">
    <property type="term" value="F:RNA-DNA hybrid ribonuclease activity"/>
    <property type="evidence" value="ECO:0007669"/>
    <property type="project" value="InterPro"/>
</dbReference>
<evidence type="ECO:0000313" key="3">
    <source>
        <dbReference type="Proteomes" id="UP001163823"/>
    </source>
</evidence>
<dbReference type="Gene3D" id="3.30.420.10">
    <property type="entry name" value="Ribonuclease H-like superfamily/Ribonuclease H"/>
    <property type="match status" value="1"/>
</dbReference>
<dbReference type="EMBL" id="JARAOO010000011">
    <property type="protein sequence ID" value="KAJ7950371.1"/>
    <property type="molecule type" value="Genomic_DNA"/>
</dbReference>
<dbReference type="Pfam" id="PF13456">
    <property type="entry name" value="RVT_3"/>
    <property type="match status" value="1"/>
</dbReference>
<dbReference type="InterPro" id="IPR012337">
    <property type="entry name" value="RNaseH-like_sf"/>
</dbReference>
<dbReference type="Proteomes" id="UP001163823">
    <property type="component" value="Chromosome 11"/>
</dbReference>
<dbReference type="SUPFAM" id="SSF53098">
    <property type="entry name" value="Ribonuclease H-like"/>
    <property type="match status" value="1"/>
</dbReference>
<dbReference type="AlphaFoldDB" id="A0AAD7L3U1"/>
<evidence type="ECO:0000313" key="2">
    <source>
        <dbReference type="EMBL" id="KAJ7950371.1"/>
    </source>
</evidence>
<comment type="caution">
    <text evidence="2">The sequence shown here is derived from an EMBL/GenBank/DDBJ whole genome shotgun (WGS) entry which is preliminary data.</text>
</comment>
<dbReference type="InterPro" id="IPR053151">
    <property type="entry name" value="RNase_H-like"/>
</dbReference>
<dbReference type="KEGG" id="qsa:O6P43_026573"/>
<reference evidence="2" key="1">
    <citation type="journal article" date="2023" name="Science">
        <title>Elucidation of the pathway for biosynthesis of saponin adjuvants from the soapbark tree.</title>
        <authorList>
            <person name="Reed J."/>
            <person name="Orme A."/>
            <person name="El-Demerdash A."/>
            <person name="Owen C."/>
            <person name="Martin L.B.B."/>
            <person name="Misra R.C."/>
            <person name="Kikuchi S."/>
            <person name="Rejzek M."/>
            <person name="Martin A.C."/>
            <person name="Harkess A."/>
            <person name="Leebens-Mack J."/>
            <person name="Louveau T."/>
            <person name="Stephenson M.J."/>
            <person name="Osbourn A."/>
        </authorList>
    </citation>
    <scope>NUCLEOTIDE SEQUENCE</scope>
    <source>
        <strain evidence="2">S10</strain>
    </source>
</reference>
<protein>
    <submittedName>
        <fullName evidence="2">Ribonuclease H protein</fullName>
    </submittedName>
</protein>
<feature type="domain" description="RNase H type-1" evidence="1">
    <location>
        <begin position="38"/>
        <end position="158"/>
    </location>
</feature>